<dbReference type="InterPro" id="IPR003380">
    <property type="entry name" value="SKI/SNO/DAC"/>
</dbReference>
<evidence type="ECO:0000313" key="3">
    <source>
        <dbReference type="Proteomes" id="UP000314986"/>
    </source>
</evidence>
<dbReference type="Ensembl" id="ENSCMIT00000037059.1">
    <property type="protein sequence ID" value="ENSCMIP00000036519.1"/>
    <property type="gene ID" value="ENSCMIG00000015431.1"/>
</dbReference>
<dbReference type="InterPro" id="IPR037000">
    <property type="entry name" value="Ski_DNA-bd_sf"/>
</dbReference>
<name>A0A4W3J0M5_CALMI</name>
<proteinExistence type="predicted"/>
<keyword evidence="3" id="KW-1185">Reference proteome</keyword>
<reference evidence="3" key="1">
    <citation type="journal article" date="2006" name="Science">
        <title>Ancient noncoding elements conserved in the human genome.</title>
        <authorList>
            <person name="Venkatesh B."/>
            <person name="Kirkness E.F."/>
            <person name="Loh Y.H."/>
            <person name="Halpern A.L."/>
            <person name="Lee A.P."/>
            <person name="Johnson J."/>
            <person name="Dandona N."/>
            <person name="Viswanathan L.D."/>
            <person name="Tay A."/>
            <person name="Venter J.C."/>
            <person name="Strausberg R.L."/>
            <person name="Brenner S."/>
        </authorList>
    </citation>
    <scope>NUCLEOTIDE SEQUENCE [LARGE SCALE GENOMIC DNA]</scope>
</reference>
<reference evidence="3" key="3">
    <citation type="journal article" date="2014" name="Nature">
        <title>Elephant shark genome provides unique insights into gnathostome evolution.</title>
        <authorList>
            <consortium name="International Elephant Shark Genome Sequencing Consortium"/>
            <person name="Venkatesh B."/>
            <person name="Lee A.P."/>
            <person name="Ravi V."/>
            <person name="Maurya A.K."/>
            <person name="Lian M.M."/>
            <person name="Swann J.B."/>
            <person name="Ohta Y."/>
            <person name="Flajnik M.F."/>
            <person name="Sutoh Y."/>
            <person name="Kasahara M."/>
            <person name="Hoon S."/>
            <person name="Gangu V."/>
            <person name="Roy S.W."/>
            <person name="Irimia M."/>
            <person name="Korzh V."/>
            <person name="Kondrychyn I."/>
            <person name="Lim Z.W."/>
            <person name="Tay B.H."/>
            <person name="Tohari S."/>
            <person name="Kong K.W."/>
            <person name="Ho S."/>
            <person name="Lorente-Galdos B."/>
            <person name="Quilez J."/>
            <person name="Marques-Bonet T."/>
            <person name="Raney B.J."/>
            <person name="Ingham P.W."/>
            <person name="Tay A."/>
            <person name="Hillier L.W."/>
            <person name="Minx P."/>
            <person name="Boehm T."/>
            <person name="Wilson R.K."/>
            <person name="Brenner S."/>
            <person name="Warren W.C."/>
        </authorList>
    </citation>
    <scope>NUCLEOTIDE SEQUENCE [LARGE SCALE GENOMIC DNA]</scope>
</reference>
<dbReference type="PANTHER" id="PTHR23187:SF1">
    <property type="entry name" value="ELONGIN BC AND POLYCOMB REPRESSIVE COMPLEX 2-ASSOCIATED PROTEIN"/>
    <property type="match status" value="1"/>
</dbReference>
<sequence length="161" mass="17766">MADTMVGVIPRCVDCIAKGGMAGLESGYLDLDGVRLGYLRINGVPMFALSQVLTGLFRHVPKTTIRKRMEHLKIKRRRCDLRELRGLKAINSVPVRAVKCSLISKEDLQALYTVYKRPGANQKGSIEVKEAKGATQMTRPAAEGYFSGFCKGFVSFPPHPP</sequence>
<evidence type="ECO:0000259" key="1">
    <source>
        <dbReference type="Pfam" id="PF02437"/>
    </source>
</evidence>
<organism evidence="2 3">
    <name type="scientific">Callorhinchus milii</name>
    <name type="common">Ghost shark</name>
    <dbReference type="NCBI Taxonomy" id="7868"/>
    <lineage>
        <taxon>Eukaryota</taxon>
        <taxon>Metazoa</taxon>
        <taxon>Chordata</taxon>
        <taxon>Craniata</taxon>
        <taxon>Vertebrata</taxon>
        <taxon>Chondrichthyes</taxon>
        <taxon>Holocephali</taxon>
        <taxon>Chimaeriformes</taxon>
        <taxon>Callorhinchidae</taxon>
        <taxon>Callorhinchus</taxon>
    </lineage>
</organism>
<dbReference type="STRING" id="7868.ENSCMIP00000036519"/>
<reference evidence="2" key="5">
    <citation type="submission" date="2025-09" db="UniProtKB">
        <authorList>
            <consortium name="Ensembl"/>
        </authorList>
    </citation>
    <scope>IDENTIFICATION</scope>
</reference>
<dbReference type="SUPFAM" id="SSF46955">
    <property type="entry name" value="Putative DNA-binding domain"/>
    <property type="match status" value="1"/>
</dbReference>
<accession>A0A4W3J0M5</accession>
<dbReference type="InParanoid" id="A0A4W3J0M5"/>
<dbReference type="GeneTree" id="ENSGT00940000153451"/>
<reference evidence="3" key="2">
    <citation type="journal article" date="2007" name="PLoS Biol.">
        <title>Survey sequencing and comparative analysis of the elephant shark (Callorhinchus milii) genome.</title>
        <authorList>
            <person name="Venkatesh B."/>
            <person name="Kirkness E.F."/>
            <person name="Loh Y.H."/>
            <person name="Halpern A.L."/>
            <person name="Lee A.P."/>
            <person name="Johnson J."/>
            <person name="Dandona N."/>
            <person name="Viswanathan L.D."/>
            <person name="Tay A."/>
            <person name="Venter J.C."/>
            <person name="Strausberg R.L."/>
            <person name="Brenner S."/>
        </authorList>
    </citation>
    <scope>NUCLEOTIDE SEQUENCE [LARGE SCALE GENOMIC DNA]</scope>
</reference>
<feature type="domain" description="SKI/SNO/DAC" evidence="1">
    <location>
        <begin position="26"/>
        <end position="113"/>
    </location>
</feature>
<dbReference type="Gene3D" id="3.10.260.20">
    <property type="entry name" value="Ski"/>
    <property type="match status" value="1"/>
</dbReference>
<dbReference type="AlphaFoldDB" id="A0A4W3J0M5"/>
<dbReference type="InterPro" id="IPR052119">
    <property type="entry name" value="ElonginBC-PRC2_ViralRestrict"/>
</dbReference>
<dbReference type="Proteomes" id="UP000314986">
    <property type="component" value="Unassembled WGS sequence"/>
</dbReference>
<evidence type="ECO:0000313" key="2">
    <source>
        <dbReference type="Ensembl" id="ENSCMIP00000036519.1"/>
    </source>
</evidence>
<dbReference type="Pfam" id="PF02437">
    <property type="entry name" value="Ski_Sno_DHD"/>
    <property type="match status" value="1"/>
</dbReference>
<reference evidence="2" key="4">
    <citation type="submission" date="2025-08" db="UniProtKB">
        <authorList>
            <consortium name="Ensembl"/>
        </authorList>
    </citation>
    <scope>IDENTIFICATION</scope>
</reference>
<dbReference type="InterPro" id="IPR009061">
    <property type="entry name" value="DNA-bd_dom_put_sf"/>
</dbReference>
<dbReference type="PANTHER" id="PTHR23187">
    <property type="entry name" value="FLJ44216 PROTEIN-RELATED"/>
    <property type="match status" value="1"/>
</dbReference>
<protein>
    <recommendedName>
        <fullName evidence="1">SKI/SNO/DAC domain-containing protein</fullName>
    </recommendedName>
</protein>